<gene>
    <name evidence="2" type="ORF">C2845_PM18G04750</name>
</gene>
<evidence type="ECO:0000313" key="2">
    <source>
        <dbReference type="EMBL" id="RLM58816.1"/>
    </source>
</evidence>
<dbReference type="OrthoDB" id="685502at2759"/>
<dbReference type="EMBL" id="PQIB02000017">
    <property type="protein sequence ID" value="RLM58816.1"/>
    <property type="molecule type" value="Genomic_DNA"/>
</dbReference>
<organism evidence="2 3">
    <name type="scientific">Panicum miliaceum</name>
    <name type="common">Proso millet</name>
    <name type="synonym">Broomcorn millet</name>
    <dbReference type="NCBI Taxonomy" id="4540"/>
    <lineage>
        <taxon>Eukaryota</taxon>
        <taxon>Viridiplantae</taxon>
        <taxon>Streptophyta</taxon>
        <taxon>Embryophyta</taxon>
        <taxon>Tracheophyta</taxon>
        <taxon>Spermatophyta</taxon>
        <taxon>Magnoliopsida</taxon>
        <taxon>Liliopsida</taxon>
        <taxon>Poales</taxon>
        <taxon>Poaceae</taxon>
        <taxon>PACMAD clade</taxon>
        <taxon>Panicoideae</taxon>
        <taxon>Panicodae</taxon>
        <taxon>Paniceae</taxon>
        <taxon>Panicinae</taxon>
        <taxon>Panicum</taxon>
        <taxon>Panicum sect. Panicum</taxon>
    </lineage>
</organism>
<keyword evidence="1" id="KW-0812">Transmembrane</keyword>
<dbReference type="Proteomes" id="UP000275267">
    <property type="component" value="Unassembled WGS sequence"/>
</dbReference>
<name>A0A3L6PIU6_PANMI</name>
<evidence type="ECO:0000256" key="1">
    <source>
        <dbReference type="SAM" id="Phobius"/>
    </source>
</evidence>
<keyword evidence="1" id="KW-0472">Membrane</keyword>
<keyword evidence="1" id="KW-1133">Transmembrane helix</keyword>
<proteinExistence type="predicted"/>
<comment type="caution">
    <text evidence="2">The sequence shown here is derived from an EMBL/GenBank/DDBJ whole genome shotgun (WGS) entry which is preliminary data.</text>
</comment>
<reference evidence="3" key="1">
    <citation type="journal article" date="2019" name="Nat. Commun.">
        <title>The genome of broomcorn millet.</title>
        <authorList>
            <person name="Zou C."/>
            <person name="Miki D."/>
            <person name="Li D."/>
            <person name="Tang Q."/>
            <person name="Xiao L."/>
            <person name="Rajput S."/>
            <person name="Deng P."/>
            <person name="Jia W."/>
            <person name="Huang R."/>
            <person name="Zhang M."/>
            <person name="Sun Y."/>
            <person name="Hu J."/>
            <person name="Fu X."/>
            <person name="Schnable P.S."/>
            <person name="Li F."/>
            <person name="Zhang H."/>
            <person name="Feng B."/>
            <person name="Zhu X."/>
            <person name="Liu R."/>
            <person name="Schnable J.C."/>
            <person name="Zhu J.-K."/>
            <person name="Zhang H."/>
        </authorList>
    </citation>
    <scope>NUCLEOTIDE SEQUENCE [LARGE SCALE GENOMIC DNA]</scope>
</reference>
<keyword evidence="3" id="KW-1185">Reference proteome</keyword>
<accession>A0A3L6PIU6</accession>
<protein>
    <submittedName>
        <fullName evidence="2">WAT1-related protein</fullName>
    </submittedName>
</protein>
<feature type="transmembrane region" description="Helical" evidence="1">
    <location>
        <begin position="45"/>
        <end position="65"/>
    </location>
</feature>
<dbReference type="AlphaFoldDB" id="A0A3L6PIU6"/>
<evidence type="ECO:0000313" key="3">
    <source>
        <dbReference type="Proteomes" id="UP000275267"/>
    </source>
</evidence>
<feature type="transmembrane region" description="Helical" evidence="1">
    <location>
        <begin position="71"/>
        <end position="93"/>
    </location>
</feature>
<sequence length="229" mass="25296">MSSITPTVGASTERSIAMEEAAAVDEAAETKKAAAATGLMWKAPAAMVLVQLIITGLIMLSKVVISRGMFIFALHSYRSAFGTICILPFAVFYERGKWKEMNWRAFGWICLNSCIGDDEVVGTILWTDSTGFMDRRIRTIVHGGSGPYEGLRSQGSNVPPGANGTVLEECKSFCSPPAHLAIRFKWLNVIRIFQMNEMITFQHNAQVKHPVLTLFITRISGVCFLHLYT</sequence>